<comment type="caution">
    <text evidence="6">The sequence shown here is derived from an EMBL/GenBank/DDBJ whole genome shotgun (WGS) entry which is preliminary data.</text>
</comment>
<dbReference type="Pfam" id="PF04228">
    <property type="entry name" value="Zn_peptidase"/>
    <property type="match status" value="1"/>
</dbReference>
<keyword evidence="7" id="KW-1185">Reference proteome</keyword>
<dbReference type="Proteomes" id="UP001500967">
    <property type="component" value="Unassembled WGS sequence"/>
</dbReference>
<reference evidence="6 7" key="1">
    <citation type="journal article" date="2019" name="Int. J. Syst. Evol. Microbiol.">
        <title>The Global Catalogue of Microorganisms (GCM) 10K type strain sequencing project: providing services to taxonomists for standard genome sequencing and annotation.</title>
        <authorList>
            <consortium name="The Broad Institute Genomics Platform"/>
            <consortium name="The Broad Institute Genome Sequencing Center for Infectious Disease"/>
            <person name="Wu L."/>
            <person name="Ma J."/>
        </authorList>
    </citation>
    <scope>NUCLEOTIDE SEQUENCE [LARGE SCALE GENOMIC DNA]</scope>
    <source>
        <strain evidence="6 7">JCM 10425</strain>
    </source>
</reference>
<proteinExistence type="predicted"/>
<evidence type="ECO:0000313" key="6">
    <source>
        <dbReference type="EMBL" id="GAA0260702.1"/>
    </source>
</evidence>
<evidence type="ECO:0000256" key="4">
    <source>
        <dbReference type="ARBA" id="ARBA00023136"/>
    </source>
</evidence>
<gene>
    <name evidence="6" type="ORF">GCM10009539_52720</name>
</gene>
<accession>A0ABN0UT59</accession>
<comment type="subcellular location">
    <subcellularLocation>
        <location evidence="1">Membrane</location>
        <topology evidence="1">Single-pass membrane protein</topology>
    </subcellularLocation>
</comment>
<sequence length="295" mass="31311">MDFDDDANLDLSKVEDGRGGGGGFGGGPMVVGGGALGLIVTVVLALLGYNTLGSDSSTSPAPSSSANLAQECAKTNQDRFELVQCRQVAVFDDLRDYWGTDGAPALNAKYSDPTLRFFTQGVNTACGQATSAVGPFYCPGDQRIYIDLGFYDELAQRFGAPGEFAQAYVLAHEFGHHVQYLTGFEGEIRKLQQQNPSKENQYSIALELQADCYAGVWTANATGGAQSLVEGVSQEDIKSALGAAGAVGDDRIQEQSGGQVNPETWTHGSAAQREQWFDVGRNSGDPQSCNTLKRA</sequence>
<dbReference type="InterPro" id="IPR007343">
    <property type="entry name" value="Uncharacterised_pept_Zn_put"/>
</dbReference>
<evidence type="ECO:0000256" key="1">
    <source>
        <dbReference type="ARBA" id="ARBA00004167"/>
    </source>
</evidence>
<organism evidence="6 7">
    <name type="scientific">Cryptosporangium japonicum</name>
    <dbReference type="NCBI Taxonomy" id="80872"/>
    <lineage>
        <taxon>Bacteria</taxon>
        <taxon>Bacillati</taxon>
        <taxon>Actinomycetota</taxon>
        <taxon>Actinomycetes</taxon>
        <taxon>Cryptosporangiales</taxon>
        <taxon>Cryptosporangiaceae</taxon>
        <taxon>Cryptosporangium</taxon>
    </lineage>
</organism>
<keyword evidence="4 5" id="KW-0472">Membrane</keyword>
<dbReference type="PANTHER" id="PTHR30168:SF0">
    <property type="entry name" value="INNER MEMBRANE PROTEIN"/>
    <property type="match status" value="1"/>
</dbReference>
<evidence type="ECO:0000256" key="3">
    <source>
        <dbReference type="ARBA" id="ARBA00022989"/>
    </source>
</evidence>
<keyword evidence="2 5" id="KW-0812">Transmembrane</keyword>
<dbReference type="EMBL" id="BAAAGX010000020">
    <property type="protein sequence ID" value="GAA0260702.1"/>
    <property type="molecule type" value="Genomic_DNA"/>
</dbReference>
<keyword evidence="3 5" id="KW-1133">Transmembrane helix</keyword>
<evidence type="ECO:0000313" key="7">
    <source>
        <dbReference type="Proteomes" id="UP001500967"/>
    </source>
</evidence>
<dbReference type="RefSeq" id="WP_344651598.1">
    <property type="nucleotide sequence ID" value="NZ_BAAAGX010000020.1"/>
</dbReference>
<name>A0ABN0UT59_9ACTN</name>
<evidence type="ECO:0000256" key="2">
    <source>
        <dbReference type="ARBA" id="ARBA00022692"/>
    </source>
</evidence>
<feature type="transmembrane region" description="Helical" evidence="5">
    <location>
        <begin position="29"/>
        <end position="49"/>
    </location>
</feature>
<protein>
    <submittedName>
        <fullName evidence="6">Neutral zinc metallopeptidase</fullName>
    </submittedName>
</protein>
<dbReference type="PANTHER" id="PTHR30168">
    <property type="entry name" value="PUTATIVE MEMBRANE PROTEIN YPFJ"/>
    <property type="match status" value="1"/>
</dbReference>
<evidence type="ECO:0000256" key="5">
    <source>
        <dbReference type="SAM" id="Phobius"/>
    </source>
</evidence>